<keyword evidence="4" id="KW-1185">Reference proteome</keyword>
<dbReference type="GO" id="GO:0000428">
    <property type="term" value="C:DNA-directed RNA polymerase complex"/>
    <property type="evidence" value="ECO:0007669"/>
    <property type="project" value="UniProtKB-KW"/>
</dbReference>
<reference evidence="3 4" key="1">
    <citation type="journal article" date="2007" name="Int. J. Syst. Evol. Microbiol.">
        <title>Oceanobacillus profundus sp. nov., isolated from a deep-sea sediment core.</title>
        <authorList>
            <person name="Kim Y.G."/>
            <person name="Choi D.H."/>
            <person name="Hyun S."/>
            <person name="Cho B.C."/>
        </authorList>
    </citation>
    <scope>NUCLEOTIDE SEQUENCE [LARGE SCALE GENOMIC DNA]</scope>
    <source>
        <strain evidence="3 4">DSM 18246</strain>
    </source>
</reference>
<name>A0A417YPK5_9BACI</name>
<keyword evidence="2" id="KW-0472">Membrane</keyword>
<evidence type="ECO:0000256" key="1">
    <source>
        <dbReference type="SAM" id="MobiDB-lite"/>
    </source>
</evidence>
<feature type="compositionally biased region" description="Basic and acidic residues" evidence="1">
    <location>
        <begin position="8"/>
        <end position="31"/>
    </location>
</feature>
<organism evidence="3 4">
    <name type="scientific">Oceanobacillus profundus</name>
    <dbReference type="NCBI Taxonomy" id="372463"/>
    <lineage>
        <taxon>Bacteria</taxon>
        <taxon>Bacillati</taxon>
        <taxon>Bacillota</taxon>
        <taxon>Bacilli</taxon>
        <taxon>Bacillales</taxon>
        <taxon>Bacillaceae</taxon>
        <taxon>Oceanobacillus</taxon>
    </lineage>
</organism>
<dbReference type="EMBL" id="QWEH01000001">
    <property type="protein sequence ID" value="RHW35483.1"/>
    <property type="molecule type" value="Genomic_DNA"/>
</dbReference>
<proteinExistence type="predicted"/>
<evidence type="ECO:0000256" key="2">
    <source>
        <dbReference type="SAM" id="Phobius"/>
    </source>
</evidence>
<evidence type="ECO:0000313" key="3">
    <source>
        <dbReference type="EMBL" id="RHW35483.1"/>
    </source>
</evidence>
<protein>
    <submittedName>
        <fullName evidence="3">DNA-directed RNA polymerase subunit beta</fullName>
    </submittedName>
</protein>
<feature type="transmembrane region" description="Helical" evidence="2">
    <location>
        <begin position="66"/>
        <end position="92"/>
    </location>
</feature>
<sequence>MSTNQSEKTSRRALKEENHATKKTKAPKESPKASSASDKQSRKQQKLKQKAERLENRRPRRRIFPIWLRIIIVLILAAAALVAGLMIGYGIIGDGVPTDALKKETWQHIIDIVTKAE</sequence>
<keyword evidence="3" id="KW-0804">Transcription</keyword>
<dbReference type="Proteomes" id="UP000285456">
    <property type="component" value="Unassembled WGS sequence"/>
</dbReference>
<keyword evidence="3" id="KW-0240">DNA-directed RNA polymerase</keyword>
<keyword evidence="2" id="KW-1133">Transmembrane helix</keyword>
<dbReference type="OrthoDB" id="2300232at2"/>
<dbReference type="InterPro" id="IPR024596">
    <property type="entry name" value="RNApol_su_b/EpuA"/>
</dbReference>
<gene>
    <name evidence="3" type="ORF">D1B32_02340</name>
</gene>
<feature type="region of interest" description="Disordered" evidence="1">
    <location>
        <begin position="1"/>
        <end position="55"/>
    </location>
</feature>
<keyword evidence="2" id="KW-0812">Transmembrane</keyword>
<comment type="caution">
    <text evidence="3">The sequence shown here is derived from an EMBL/GenBank/DDBJ whole genome shotgun (WGS) entry which is preliminary data.</text>
</comment>
<dbReference type="Pfam" id="PF11772">
    <property type="entry name" value="EpuA"/>
    <property type="match status" value="1"/>
</dbReference>
<dbReference type="RefSeq" id="WP_118888515.1">
    <property type="nucleotide sequence ID" value="NZ_JAMAWL010000007.1"/>
</dbReference>
<accession>A0A417YPK5</accession>
<evidence type="ECO:0000313" key="4">
    <source>
        <dbReference type="Proteomes" id="UP000285456"/>
    </source>
</evidence>
<dbReference type="AlphaFoldDB" id="A0A417YPK5"/>